<dbReference type="GO" id="GO:0051607">
    <property type="term" value="P:defense response to virus"/>
    <property type="evidence" value="ECO:0007669"/>
    <property type="project" value="UniProtKB-KW"/>
</dbReference>
<keyword evidence="2" id="KW-0051">Antiviral defense</keyword>
<name>W4VB66_9FIRM</name>
<dbReference type="Gene3D" id="3.30.70.270">
    <property type="match status" value="1"/>
</dbReference>
<evidence type="ECO:0000313" key="5">
    <source>
        <dbReference type="Proteomes" id="UP000019109"/>
    </source>
</evidence>
<dbReference type="GO" id="GO:0000166">
    <property type="term" value="F:nucleotide binding"/>
    <property type="evidence" value="ECO:0007669"/>
    <property type="project" value="UniProtKB-KW"/>
</dbReference>
<accession>W4VB66</accession>
<dbReference type="STRING" id="1294263.JCM21531_4016"/>
<dbReference type="Pfam" id="PF22335">
    <property type="entry name" value="Cas10-Cmr2_palm2"/>
    <property type="match status" value="1"/>
</dbReference>
<organism evidence="4 5">
    <name type="scientific">Acetivibrio straminisolvens JCM 21531</name>
    <dbReference type="NCBI Taxonomy" id="1294263"/>
    <lineage>
        <taxon>Bacteria</taxon>
        <taxon>Bacillati</taxon>
        <taxon>Bacillota</taxon>
        <taxon>Clostridia</taxon>
        <taxon>Eubacteriales</taxon>
        <taxon>Oscillospiraceae</taxon>
        <taxon>Acetivibrio</taxon>
    </lineage>
</organism>
<gene>
    <name evidence="4" type="ORF">JCM21531_4016</name>
</gene>
<dbReference type="InterPro" id="IPR043128">
    <property type="entry name" value="Rev_trsase/Diguanyl_cyclase"/>
</dbReference>
<reference evidence="4" key="1">
    <citation type="journal article" date="2014" name="Genome Announc.">
        <title>Draft Genome Sequence of Clostridium straminisolvens Strain JCM 21531T, Isolated from a Cellulose-Degrading Bacterial Community.</title>
        <authorList>
            <person name="Yuki M."/>
            <person name="Oshima K."/>
            <person name="Suda W."/>
            <person name="Sakamoto M."/>
            <person name="Kitamura K."/>
            <person name="Iida T."/>
            <person name="Hattori M."/>
            <person name="Ohkuma M."/>
        </authorList>
    </citation>
    <scope>NUCLEOTIDE SEQUENCE [LARGE SCALE GENOMIC DNA]</scope>
    <source>
        <strain evidence="4">JCM 21531</strain>
    </source>
</reference>
<feature type="domain" description="Cas10/Cmr2 second palm" evidence="3">
    <location>
        <begin position="219"/>
        <end position="357"/>
    </location>
</feature>
<dbReference type="OrthoDB" id="442064at2"/>
<dbReference type="RefSeq" id="WP_038290993.1">
    <property type="nucleotide sequence ID" value="NZ_BAVR01000069.1"/>
</dbReference>
<comment type="caution">
    <text evidence="4">The sequence shown here is derived from an EMBL/GenBank/DDBJ whole genome shotgun (WGS) entry which is preliminary data.</text>
</comment>
<keyword evidence="1" id="KW-0547">Nucleotide-binding</keyword>
<evidence type="ECO:0000259" key="3">
    <source>
        <dbReference type="Pfam" id="PF22335"/>
    </source>
</evidence>
<proteinExistence type="predicted"/>
<dbReference type="AlphaFoldDB" id="W4VB66"/>
<dbReference type="EMBL" id="BAVR01000069">
    <property type="protein sequence ID" value="GAE90406.1"/>
    <property type="molecule type" value="Genomic_DNA"/>
</dbReference>
<keyword evidence="5" id="KW-1185">Reference proteome</keyword>
<protein>
    <recommendedName>
        <fullName evidence="3">Cas10/Cmr2 second palm domain-containing protein</fullName>
    </recommendedName>
</protein>
<sequence>MNCYVYLDVSRKQEFIYKDSKLKENLYNSFVIKAVTEKLTVECEELDREILQGLKVNPLQKYLNDNFQNQYCFEYSGGGNSIIRFCDEEKAIHFIKGYSFEILKAYPELELYISMVNENEVESENDKDSKIRKKLIERADKLKDSRQSRFKRWTYGVEKIGENGKPVEKGDLKEKDSEDSEKVVQIYLLEKYNEAFKDTKINVTNKLQDYKDHNDGKSYIGVITIDGNKMGDMVGKINQFDELSKFSKEIDKVYYSSLIDELKEYSLKIKDEKLHFTPVLQAGDDICLIVKAEHAIEIAAGIIRRIKETSKNNEVLKQYMVQDYLTACAGVAIARYSYPFFEAVKVSEHLCREAKEITHLAKPSPGELKNSFINWEVVQSQVERGFKYEQCVRNRDIKEIFHIKPLCVDQENPVSDGIINYGAFIKAIRNIQREKETISNSFLEGLKRHMYGGIEEYRLFLDTIKESSENLRKIIKDKFKNEIDDYMFLTGEDKDSKTYTYVINDILEILPFISEIEGGKSDG</sequence>
<evidence type="ECO:0000256" key="1">
    <source>
        <dbReference type="ARBA" id="ARBA00022741"/>
    </source>
</evidence>
<dbReference type="InterPro" id="IPR054767">
    <property type="entry name" value="Cas10-Cmr2_palm2"/>
</dbReference>
<evidence type="ECO:0000313" key="4">
    <source>
        <dbReference type="EMBL" id="GAE90406.1"/>
    </source>
</evidence>
<evidence type="ECO:0000256" key="2">
    <source>
        <dbReference type="ARBA" id="ARBA00023118"/>
    </source>
</evidence>
<dbReference type="Proteomes" id="UP000019109">
    <property type="component" value="Unassembled WGS sequence"/>
</dbReference>